<accession>A0A0L6V663</accession>
<protein>
    <submittedName>
        <fullName evidence="1">Uncharacterized protein</fullName>
    </submittedName>
</protein>
<sequence>MHRLGEPVKILINFQIFAPTKTHQKKMQPKQKLWGTVKSSHAVHLSDVRVETIFFEEVQSLSISSSCDGHLTGAGSVIKKKDYHQICISYSSALCEKSISNSSSKHRGKNADSEDKYEEELNTNEWATVIIHMKNMYLEHMVNVKYNCHTLIFIDPAKPKFYILLSTDDFPEWSKDGISLKSPLNSILFINQTRAKGAHISRGNVSSSRGIHENDQSIKILLKNGFHFCKVFNNSSGCTHSDIKDLGLTLSFVTMLFDNMSNYESSILEEKKSLTLDF</sequence>
<dbReference type="AlphaFoldDB" id="A0A0L6V663"/>
<dbReference type="VEuPathDB" id="FungiDB:VP01_2455g1"/>
<keyword evidence="2" id="KW-1185">Reference proteome</keyword>
<proteinExistence type="predicted"/>
<name>A0A0L6V663_9BASI</name>
<dbReference type="Proteomes" id="UP000037035">
    <property type="component" value="Unassembled WGS sequence"/>
</dbReference>
<reference evidence="1 2" key="1">
    <citation type="submission" date="2015-08" db="EMBL/GenBank/DDBJ databases">
        <title>Next Generation Sequencing and Analysis of the Genome of Puccinia sorghi L Schw, the Causal Agent of Maize Common Rust.</title>
        <authorList>
            <person name="Rochi L."/>
            <person name="Burguener G."/>
            <person name="Darino M."/>
            <person name="Turjanski A."/>
            <person name="Kreff E."/>
            <person name="Dieguez M.J."/>
            <person name="Sacco F."/>
        </authorList>
    </citation>
    <scope>NUCLEOTIDE SEQUENCE [LARGE SCALE GENOMIC DNA]</scope>
    <source>
        <strain evidence="1 2">RO10H11247</strain>
    </source>
</reference>
<gene>
    <name evidence="1" type="ORF">VP01_2455g1</name>
</gene>
<evidence type="ECO:0000313" key="1">
    <source>
        <dbReference type="EMBL" id="KNZ56243.1"/>
    </source>
</evidence>
<organism evidence="1 2">
    <name type="scientific">Puccinia sorghi</name>
    <dbReference type="NCBI Taxonomy" id="27349"/>
    <lineage>
        <taxon>Eukaryota</taxon>
        <taxon>Fungi</taxon>
        <taxon>Dikarya</taxon>
        <taxon>Basidiomycota</taxon>
        <taxon>Pucciniomycotina</taxon>
        <taxon>Pucciniomycetes</taxon>
        <taxon>Pucciniales</taxon>
        <taxon>Pucciniaceae</taxon>
        <taxon>Puccinia</taxon>
    </lineage>
</organism>
<dbReference type="EMBL" id="LAVV01007342">
    <property type="protein sequence ID" value="KNZ56243.1"/>
    <property type="molecule type" value="Genomic_DNA"/>
</dbReference>
<evidence type="ECO:0000313" key="2">
    <source>
        <dbReference type="Proteomes" id="UP000037035"/>
    </source>
</evidence>
<comment type="caution">
    <text evidence="1">The sequence shown here is derived from an EMBL/GenBank/DDBJ whole genome shotgun (WGS) entry which is preliminary data.</text>
</comment>